<dbReference type="HOGENOM" id="CLU_593235_0_0_1"/>
<dbReference type="AlphaFoldDB" id="A0A0B4HGG4"/>
<dbReference type="EMBL" id="AZNH01000003">
    <property type="protein sequence ID" value="KID91352.1"/>
    <property type="molecule type" value="Genomic_DNA"/>
</dbReference>
<feature type="domain" description="CorA-like transporter" evidence="2">
    <location>
        <begin position="53"/>
        <end position="141"/>
    </location>
</feature>
<feature type="transmembrane region" description="Helical" evidence="1">
    <location>
        <begin position="421"/>
        <end position="440"/>
    </location>
</feature>
<organism evidence="3 4">
    <name type="scientific">Metarhizium guizhouense (strain ARSEF 977)</name>
    <dbReference type="NCBI Taxonomy" id="1276136"/>
    <lineage>
        <taxon>Eukaryota</taxon>
        <taxon>Fungi</taxon>
        <taxon>Dikarya</taxon>
        <taxon>Ascomycota</taxon>
        <taxon>Pezizomycotina</taxon>
        <taxon>Sordariomycetes</taxon>
        <taxon>Hypocreomycetidae</taxon>
        <taxon>Hypocreales</taxon>
        <taxon>Clavicipitaceae</taxon>
        <taxon>Metarhizium</taxon>
    </lineage>
</organism>
<keyword evidence="1" id="KW-1133">Transmembrane helix</keyword>
<dbReference type="Pfam" id="PF26616">
    <property type="entry name" value="CorA-like"/>
    <property type="match status" value="1"/>
</dbReference>
<comment type="caution">
    <text evidence="3">The sequence shown here is derived from an EMBL/GenBank/DDBJ whole genome shotgun (WGS) entry which is preliminary data.</text>
</comment>
<reference evidence="3 4" key="1">
    <citation type="journal article" date="2014" name="Proc. Natl. Acad. Sci. U.S.A.">
        <title>Trajectory and genomic determinants of fungal-pathogen speciation and host adaptation.</title>
        <authorList>
            <person name="Hu X."/>
            <person name="Xiao G."/>
            <person name="Zheng P."/>
            <person name="Shang Y."/>
            <person name="Su Y."/>
            <person name="Zhang X."/>
            <person name="Liu X."/>
            <person name="Zhan S."/>
            <person name="St Leger R.J."/>
            <person name="Wang C."/>
        </authorList>
    </citation>
    <scope>NUCLEOTIDE SEQUENCE [LARGE SCALE GENOMIC DNA]</scope>
    <source>
        <strain evidence="3 4">ARSEF 977</strain>
    </source>
</reference>
<dbReference type="InterPro" id="IPR058257">
    <property type="entry name" value="CorA-like_dom"/>
</dbReference>
<sequence length="461" mass="52012">MARPPTATDQTIMGGLGAQTHGDTLPDVDRFRNLLLRVRGDRKTFWSHSFQDPEMQLICCGDEHVRVHVTSHLQGSKVQETVVDRHEQLGQAPSGKKKDRGLFVFIDSDAQASGKLSISHLMFHQLISRFNVMPQFSDLLPWKVLNQTYRDSITGGFSSSMEDGEEMCLSLYYCHMQQANRGEVPSISVTRAILYIQARPEVPRWIVIGHPVLWNLRKASSLDFFSSSTPFIAFIATNGWHMKLSSIFNDFAAVANRAGRPTSHNGKTDLYDLISDFGHADLIDGLSRVQNQLRDVNWQIQTNTRVLRRFSQVPASGTPPDQDLLSAALEEIKHVAARAEFITHQVNNAMEQATRLMIHGHGCKLEMLAWRNLRVDFSIRSHTQRVAIIFALIAPAIFTSTFFSTHFVSPADGSIAILSDLWIWFAITIPLTVLSFSMVWPTMNIWHRVADRLGLYDSRKG</sequence>
<keyword evidence="4" id="KW-1185">Reference proteome</keyword>
<evidence type="ECO:0000313" key="4">
    <source>
        <dbReference type="Proteomes" id="UP000031192"/>
    </source>
</evidence>
<dbReference type="Proteomes" id="UP000031192">
    <property type="component" value="Unassembled WGS sequence"/>
</dbReference>
<accession>A0A0B4HGG4</accession>
<feature type="transmembrane region" description="Helical" evidence="1">
    <location>
        <begin position="386"/>
        <end position="409"/>
    </location>
</feature>
<keyword evidence="1" id="KW-0812">Transmembrane</keyword>
<name>A0A0B4HGG4_METGA</name>
<gene>
    <name evidence="3" type="ORF">MGU_01322</name>
</gene>
<proteinExistence type="predicted"/>
<evidence type="ECO:0000259" key="2">
    <source>
        <dbReference type="Pfam" id="PF26616"/>
    </source>
</evidence>
<protein>
    <recommendedName>
        <fullName evidence="2">CorA-like transporter domain-containing protein</fullName>
    </recommendedName>
</protein>
<evidence type="ECO:0000313" key="3">
    <source>
        <dbReference type="EMBL" id="KID91352.1"/>
    </source>
</evidence>
<keyword evidence="1" id="KW-0472">Membrane</keyword>
<evidence type="ECO:0000256" key="1">
    <source>
        <dbReference type="SAM" id="Phobius"/>
    </source>
</evidence>